<feature type="chain" id="PRO_5040498841" evidence="1">
    <location>
        <begin position="19"/>
        <end position="143"/>
    </location>
</feature>
<dbReference type="AlphaFoldDB" id="A0A9N9SKQ5"/>
<keyword evidence="3" id="KW-1185">Reference proteome</keyword>
<evidence type="ECO:0000313" key="2">
    <source>
        <dbReference type="EMBL" id="CAG9826716.1"/>
    </source>
</evidence>
<feature type="signal peptide" evidence="1">
    <location>
        <begin position="1"/>
        <end position="18"/>
    </location>
</feature>
<organism evidence="2 3">
    <name type="scientific">Diabrotica balteata</name>
    <name type="common">Banded cucumber beetle</name>
    <dbReference type="NCBI Taxonomy" id="107213"/>
    <lineage>
        <taxon>Eukaryota</taxon>
        <taxon>Metazoa</taxon>
        <taxon>Ecdysozoa</taxon>
        <taxon>Arthropoda</taxon>
        <taxon>Hexapoda</taxon>
        <taxon>Insecta</taxon>
        <taxon>Pterygota</taxon>
        <taxon>Neoptera</taxon>
        <taxon>Endopterygota</taxon>
        <taxon>Coleoptera</taxon>
        <taxon>Polyphaga</taxon>
        <taxon>Cucujiformia</taxon>
        <taxon>Chrysomeloidea</taxon>
        <taxon>Chrysomelidae</taxon>
        <taxon>Galerucinae</taxon>
        <taxon>Diabroticina</taxon>
        <taxon>Diabroticites</taxon>
        <taxon>Diabrotica</taxon>
    </lineage>
</organism>
<dbReference type="Gene3D" id="2.10.25.10">
    <property type="entry name" value="Laminin"/>
    <property type="match status" value="1"/>
</dbReference>
<evidence type="ECO:0000313" key="3">
    <source>
        <dbReference type="Proteomes" id="UP001153709"/>
    </source>
</evidence>
<dbReference type="EMBL" id="OU898276">
    <property type="protein sequence ID" value="CAG9826716.1"/>
    <property type="molecule type" value="Genomic_DNA"/>
</dbReference>
<protein>
    <submittedName>
        <fullName evidence="2">Uncharacterized protein</fullName>
    </submittedName>
</protein>
<evidence type="ECO:0000256" key="1">
    <source>
        <dbReference type="SAM" id="SignalP"/>
    </source>
</evidence>
<proteinExistence type="predicted"/>
<name>A0A9N9SKQ5_DIABA</name>
<gene>
    <name evidence="2" type="ORF">DIABBA_LOCUS804</name>
</gene>
<sequence>MKTFALCIFVTILAVALAECPANSHEGCVPCCPSPTCRYRNPECPKDKVCTQQCTFTCLCNKGYIYDDIGFVVGLECPANSYQGCAPCCPEPTCRNRHPTCRRTACSFECRIACVCNQGLIWDDIGIVGGCIQPSSCPKIGGY</sequence>
<reference evidence="2" key="1">
    <citation type="submission" date="2022-01" db="EMBL/GenBank/DDBJ databases">
        <authorList>
            <person name="King R."/>
        </authorList>
    </citation>
    <scope>NUCLEOTIDE SEQUENCE</scope>
</reference>
<keyword evidence="1" id="KW-0732">Signal</keyword>
<dbReference type="Proteomes" id="UP001153709">
    <property type="component" value="Chromosome 1"/>
</dbReference>
<accession>A0A9N9SKQ5</accession>